<accession>A0AAN8WAH8</accession>
<dbReference type="EMBL" id="JBAMMX010000004">
    <property type="protein sequence ID" value="KAK6942958.1"/>
    <property type="molecule type" value="Genomic_DNA"/>
</dbReference>
<dbReference type="Proteomes" id="UP001370490">
    <property type="component" value="Unassembled WGS sequence"/>
</dbReference>
<evidence type="ECO:0000313" key="4">
    <source>
        <dbReference type="Proteomes" id="UP001370490"/>
    </source>
</evidence>
<evidence type="ECO:0000313" key="3">
    <source>
        <dbReference type="EMBL" id="KAK6942958.1"/>
    </source>
</evidence>
<keyword evidence="4" id="KW-1185">Reference proteome</keyword>
<dbReference type="InterPro" id="IPR057324">
    <property type="entry name" value="WH_RNase_II"/>
</dbReference>
<dbReference type="Pfam" id="PF25255">
    <property type="entry name" value="WHD_RNase_II"/>
    <property type="match status" value="2"/>
</dbReference>
<dbReference type="InterPro" id="IPR056404">
    <property type="entry name" value="HTH_RNase_II"/>
</dbReference>
<evidence type="ECO:0000259" key="1">
    <source>
        <dbReference type="Pfam" id="PF23161"/>
    </source>
</evidence>
<feature type="domain" description="Ribonuclease II winged helix" evidence="2">
    <location>
        <begin position="135"/>
        <end position="212"/>
    </location>
</feature>
<dbReference type="AlphaFoldDB" id="A0AAN8WAH8"/>
<feature type="domain" description="Ribonuclease II winged helix" evidence="2">
    <location>
        <begin position="261"/>
        <end position="329"/>
    </location>
</feature>
<gene>
    <name evidence="3" type="ORF">RJ641_028335</name>
</gene>
<organism evidence="3 4">
    <name type="scientific">Dillenia turbinata</name>
    <dbReference type="NCBI Taxonomy" id="194707"/>
    <lineage>
        <taxon>Eukaryota</taxon>
        <taxon>Viridiplantae</taxon>
        <taxon>Streptophyta</taxon>
        <taxon>Embryophyta</taxon>
        <taxon>Tracheophyta</taxon>
        <taxon>Spermatophyta</taxon>
        <taxon>Magnoliopsida</taxon>
        <taxon>eudicotyledons</taxon>
        <taxon>Gunneridae</taxon>
        <taxon>Pentapetalae</taxon>
        <taxon>Dilleniales</taxon>
        <taxon>Dilleniaceae</taxon>
        <taxon>Dillenia</taxon>
    </lineage>
</organism>
<proteinExistence type="predicted"/>
<comment type="caution">
    <text evidence="3">The sequence shown here is derived from an EMBL/GenBank/DDBJ whole genome shotgun (WGS) entry which is preliminary data.</text>
</comment>
<feature type="domain" description="Ribonuclease II-like double HTH" evidence="1">
    <location>
        <begin position="331"/>
        <end position="402"/>
    </location>
</feature>
<evidence type="ECO:0000259" key="2">
    <source>
        <dbReference type="Pfam" id="PF25255"/>
    </source>
</evidence>
<protein>
    <submittedName>
        <fullName evidence="3">Uncharacterized protein</fullName>
    </submittedName>
</protein>
<sequence>VKIWRLASSTAVQFRVLLPCLLSLLDDSTPRLRLGRARLTAKTKANQRNYQGVRQVGPCEPTKIGLMSSGELLHEKIQKHALQGHHWDSGRIRKGYFLQLLKNLTGKRTGWYQIRMASHPPFPGVKNFDHTEISEFIQKAQENLDPALLEYAWVELLEKNKSARVEELAEMIFASSEPLESYCAHLLLSRDEIYFTVLENKDLRAVYGTRSAIRISPSLFKKLKITWLVTVKNAMLIIFDMVNLLFWIVVKLMVSWSCVGSSSLEYAWIEILEKNKSVRVEELAEITFGSLEPLESYCAHLWLSKHEIYITVLENKDFQAVYGPQSAIQEACKGGRLQEFIQLLTSARAMPLGSKPSKSSWKAETCLNETALQMFCYLHNILKEMGLPRTASAAVNLLIDIG</sequence>
<dbReference type="Pfam" id="PF23161">
    <property type="entry name" value="HTH_RNase_II"/>
    <property type="match status" value="1"/>
</dbReference>
<name>A0AAN8WAH8_9MAGN</name>
<feature type="non-terminal residue" evidence="3">
    <location>
        <position position="1"/>
    </location>
</feature>
<reference evidence="3 4" key="1">
    <citation type="submission" date="2023-12" db="EMBL/GenBank/DDBJ databases">
        <title>A high-quality genome assembly for Dillenia turbinata (Dilleniales).</title>
        <authorList>
            <person name="Chanderbali A."/>
        </authorList>
    </citation>
    <scope>NUCLEOTIDE SEQUENCE [LARGE SCALE GENOMIC DNA]</scope>
    <source>
        <strain evidence="3">LSX21</strain>
        <tissue evidence="3">Leaf</tissue>
    </source>
</reference>